<dbReference type="Gene3D" id="3.30.470.20">
    <property type="entry name" value="ATP-grasp fold, B domain"/>
    <property type="match status" value="1"/>
</dbReference>
<dbReference type="Gene3D" id="3.30.1490.20">
    <property type="entry name" value="ATP-grasp fold, A domain"/>
    <property type="match status" value="1"/>
</dbReference>
<dbReference type="Pfam" id="PF18603">
    <property type="entry name" value="LAL_C2"/>
    <property type="match status" value="1"/>
</dbReference>
<dbReference type="GO" id="GO:0005524">
    <property type="term" value="F:ATP binding"/>
    <property type="evidence" value="ECO:0007669"/>
    <property type="project" value="UniProtKB-UniRule"/>
</dbReference>
<comment type="caution">
    <text evidence="6">The sequence shown here is derived from an EMBL/GenBank/DDBJ whole genome shotgun (WGS) entry which is preliminary data.</text>
</comment>
<evidence type="ECO:0000256" key="2">
    <source>
        <dbReference type="ARBA" id="ARBA00022741"/>
    </source>
</evidence>
<proteinExistence type="predicted"/>
<dbReference type="AlphaFoldDB" id="A0A841RBI5"/>
<dbReference type="InterPro" id="IPR013815">
    <property type="entry name" value="ATP_grasp_subdomain_1"/>
</dbReference>
<dbReference type="InterPro" id="IPR052032">
    <property type="entry name" value="ATP-dep_AA_Ligase"/>
</dbReference>
<evidence type="ECO:0000313" key="6">
    <source>
        <dbReference type="EMBL" id="MBB6479772.1"/>
    </source>
</evidence>
<keyword evidence="7" id="KW-1185">Reference proteome</keyword>
<accession>A0A841RBI5</accession>
<protein>
    <submittedName>
        <fullName evidence="6">Biotin carboxylase</fullName>
    </submittedName>
</protein>
<dbReference type="PROSITE" id="PS50975">
    <property type="entry name" value="ATP_GRASP"/>
    <property type="match status" value="1"/>
</dbReference>
<dbReference type="RefSeq" id="WP_184745295.1">
    <property type="nucleotide sequence ID" value="NZ_JACHGJ010000002.1"/>
</dbReference>
<evidence type="ECO:0000256" key="3">
    <source>
        <dbReference type="ARBA" id="ARBA00022840"/>
    </source>
</evidence>
<gene>
    <name evidence="6" type="ORF">HNR50_001430</name>
</gene>
<dbReference type="InterPro" id="IPR040570">
    <property type="entry name" value="LAL_C2"/>
</dbReference>
<dbReference type="SUPFAM" id="SSF56059">
    <property type="entry name" value="Glutathione synthetase ATP-binding domain-like"/>
    <property type="match status" value="1"/>
</dbReference>
<evidence type="ECO:0000259" key="5">
    <source>
        <dbReference type="PROSITE" id="PS50975"/>
    </source>
</evidence>
<keyword evidence="3 4" id="KW-0067">ATP-binding</keyword>
<organism evidence="6 7">
    <name type="scientific">Spirochaeta isovalerica</name>
    <dbReference type="NCBI Taxonomy" id="150"/>
    <lineage>
        <taxon>Bacteria</taxon>
        <taxon>Pseudomonadati</taxon>
        <taxon>Spirochaetota</taxon>
        <taxon>Spirochaetia</taxon>
        <taxon>Spirochaetales</taxon>
        <taxon>Spirochaetaceae</taxon>
        <taxon>Spirochaeta</taxon>
    </lineage>
</organism>
<keyword evidence="2 4" id="KW-0547">Nucleotide-binding</keyword>
<dbReference type="Pfam" id="PF13535">
    <property type="entry name" value="ATP-grasp_4"/>
    <property type="match status" value="1"/>
</dbReference>
<name>A0A841RBI5_9SPIO</name>
<dbReference type="InterPro" id="IPR011761">
    <property type="entry name" value="ATP-grasp"/>
</dbReference>
<dbReference type="Proteomes" id="UP000587760">
    <property type="component" value="Unassembled WGS sequence"/>
</dbReference>
<reference evidence="6 7" key="1">
    <citation type="submission" date="2020-08" db="EMBL/GenBank/DDBJ databases">
        <title>Genomic Encyclopedia of Type Strains, Phase IV (KMG-IV): sequencing the most valuable type-strain genomes for metagenomic binning, comparative biology and taxonomic classification.</title>
        <authorList>
            <person name="Goeker M."/>
        </authorList>
    </citation>
    <scope>NUCLEOTIDE SEQUENCE [LARGE SCALE GENOMIC DNA]</scope>
    <source>
        <strain evidence="6 7">DSM 2461</strain>
    </source>
</reference>
<dbReference type="GO" id="GO:0016874">
    <property type="term" value="F:ligase activity"/>
    <property type="evidence" value="ECO:0007669"/>
    <property type="project" value="UniProtKB-KW"/>
</dbReference>
<feature type="domain" description="ATP-grasp" evidence="5">
    <location>
        <begin position="107"/>
        <end position="299"/>
    </location>
</feature>
<keyword evidence="1" id="KW-0436">Ligase</keyword>
<evidence type="ECO:0000313" key="7">
    <source>
        <dbReference type="Proteomes" id="UP000587760"/>
    </source>
</evidence>
<sequence>MILHMLGGGPAQIAAVRRAGELGLDVLVSDFDDKAPALSYSRYHSHASTFDTEAVETDAVKYGSSFLMTTGTDQPVLTAAMVSEKLELPYFLSVSQARMVTNKKVMKNAFLRHGIPTAPFTVLNEDFSHEDLKGLTFPLVIKPLDSQGQRGVMKVNSIEEIRNNFPRLLSFSREREILAEEYYPSDELTVNGWAVKGKPLTLMITDRITIDNGPHIGVCVSHRYPSLYHHREGELRELVGRITSMIGLEEGPLYFQILAGKEGFKVNEIACRLGGAYEDEFIPFMTGFPLLDNMLELTRGGDRILPDQADVDEKLSGKYLSLQMFFASPGILYILEGMEAVRSLPGVLSGRYLLPPGTEIVDRENSTQRAGYFIVTGTSRDSVNRTIKEAYNLIRMEDQSGGNMLQFYERMMFPNEN</sequence>
<dbReference type="PANTHER" id="PTHR43585:SF2">
    <property type="entry name" value="ATP-GRASP ENZYME FSQD"/>
    <property type="match status" value="1"/>
</dbReference>
<dbReference type="GO" id="GO:0046872">
    <property type="term" value="F:metal ion binding"/>
    <property type="evidence" value="ECO:0007669"/>
    <property type="project" value="InterPro"/>
</dbReference>
<dbReference type="EMBL" id="JACHGJ010000002">
    <property type="protein sequence ID" value="MBB6479772.1"/>
    <property type="molecule type" value="Genomic_DNA"/>
</dbReference>
<evidence type="ECO:0000256" key="4">
    <source>
        <dbReference type="PROSITE-ProRule" id="PRU00409"/>
    </source>
</evidence>
<evidence type="ECO:0000256" key="1">
    <source>
        <dbReference type="ARBA" id="ARBA00022598"/>
    </source>
</evidence>
<dbReference type="Gene3D" id="3.40.50.20">
    <property type="match status" value="1"/>
</dbReference>
<dbReference type="PANTHER" id="PTHR43585">
    <property type="entry name" value="FUMIPYRROLE BIOSYNTHESIS PROTEIN C"/>
    <property type="match status" value="1"/>
</dbReference>